<evidence type="ECO:0000313" key="7">
    <source>
        <dbReference type="EMBL" id="AWM42088.1"/>
    </source>
</evidence>
<dbReference type="PROSITE" id="PS00211">
    <property type="entry name" value="ABC_TRANSPORTER_1"/>
    <property type="match status" value="1"/>
</dbReference>
<dbReference type="InterPro" id="IPR030660">
    <property type="entry name" value="ABC_branched_ATPase_LivF/BraG"/>
</dbReference>
<dbReference type="GO" id="GO:0005524">
    <property type="term" value="F:ATP binding"/>
    <property type="evidence" value="ECO:0007669"/>
    <property type="project" value="UniProtKB-KW"/>
</dbReference>
<dbReference type="CDD" id="cd03224">
    <property type="entry name" value="ABC_TM1139_LivF_branched"/>
    <property type="match status" value="1"/>
</dbReference>
<dbReference type="GO" id="GO:0016887">
    <property type="term" value="F:ATP hydrolysis activity"/>
    <property type="evidence" value="ECO:0007669"/>
    <property type="project" value="InterPro"/>
</dbReference>
<dbReference type="InterPro" id="IPR003593">
    <property type="entry name" value="AAA+_ATPase"/>
</dbReference>
<evidence type="ECO:0000256" key="4">
    <source>
        <dbReference type="ARBA" id="ARBA00022840"/>
    </source>
</evidence>
<sequence length="235" mass="25443">MLEVRDLEAGYGPINVLHRLSLTVNPGEIVTMIGANGAGKTTTLNAVSGVVKTRAGSVTFDGKPLAGVPAHNIVRLGLAQSPEGRKIFARLTVRENLEMGAFTRADADGVRADIKKAYSMFPILEKRQAQPGGLLSGGEQQMLAIARALMSRPKLLLLDEPSLGLAPQIVVQIFDVIRTLNREQGMSVLLVEQNARMALKVAHRGYVLETGRITCTDRADVLLHDPRIREAYLGE</sequence>
<dbReference type="AlphaFoldDB" id="A0A2Z3H8P7"/>
<keyword evidence="2" id="KW-0813">Transport</keyword>
<dbReference type="OrthoDB" id="9805514at2"/>
<dbReference type="GO" id="GO:0015658">
    <property type="term" value="F:branched-chain amino acid transmembrane transporter activity"/>
    <property type="evidence" value="ECO:0007669"/>
    <property type="project" value="InterPro"/>
</dbReference>
<dbReference type="Pfam" id="PF00005">
    <property type="entry name" value="ABC_tran"/>
    <property type="match status" value="1"/>
</dbReference>
<dbReference type="EMBL" id="CP025958">
    <property type="protein sequence ID" value="AWM42088.1"/>
    <property type="molecule type" value="Genomic_DNA"/>
</dbReference>
<gene>
    <name evidence="7" type="ORF">C1280_00860</name>
</gene>
<dbReference type="InterPro" id="IPR027417">
    <property type="entry name" value="P-loop_NTPase"/>
</dbReference>
<dbReference type="KEGG" id="gog:C1280_00860"/>
<protein>
    <submittedName>
        <fullName evidence="7">ABC transporter ATP-binding protein</fullName>
    </submittedName>
</protein>
<feature type="domain" description="ABC transporter" evidence="6">
    <location>
        <begin position="2"/>
        <end position="235"/>
    </location>
</feature>
<accession>A0A2Z3H8P7</accession>
<dbReference type="PROSITE" id="PS50893">
    <property type="entry name" value="ABC_TRANSPORTER_2"/>
    <property type="match status" value="1"/>
</dbReference>
<dbReference type="GO" id="GO:0015807">
    <property type="term" value="P:L-amino acid transport"/>
    <property type="evidence" value="ECO:0007669"/>
    <property type="project" value="TreeGrafter"/>
</dbReference>
<dbReference type="PIRSF" id="PIRSF039137">
    <property type="entry name" value="ABC_branched_ATPase"/>
    <property type="match status" value="1"/>
</dbReference>
<keyword evidence="3" id="KW-0547">Nucleotide-binding</keyword>
<evidence type="ECO:0000256" key="2">
    <source>
        <dbReference type="ARBA" id="ARBA00022448"/>
    </source>
</evidence>
<proteinExistence type="inferred from homology"/>
<keyword evidence="4 7" id="KW-0067">ATP-binding</keyword>
<comment type="similarity">
    <text evidence="1">Belongs to the ABC transporter superfamily.</text>
</comment>
<dbReference type="PANTHER" id="PTHR43820">
    <property type="entry name" value="HIGH-AFFINITY BRANCHED-CHAIN AMINO ACID TRANSPORT ATP-BINDING PROTEIN LIVF"/>
    <property type="match status" value="1"/>
</dbReference>
<keyword evidence="5" id="KW-0029">Amino-acid transport</keyword>
<dbReference type="InterPro" id="IPR017871">
    <property type="entry name" value="ABC_transporter-like_CS"/>
</dbReference>
<dbReference type="Proteomes" id="UP000245802">
    <property type="component" value="Chromosome"/>
</dbReference>
<organism evidence="7 8">
    <name type="scientific">Gemmata obscuriglobus</name>
    <dbReference type="NCBI Taxonomy" id="114"/>
    <lineage>
        <taxon>Bacteria</taxon>
        <taxon>Pseudomonadati</taxon>
        <taxon>Planctomycetota</taxon>
        <taxon>Planctomycetia</taxon>
        <taxon>Gemmatales</taxon>
        <taxon>Gemmataceae</taxon>
        <taxon>Gemmata</taxon>
    </lineage>
</organism>
<evidence type="ECO:0000256" key="5">
    <source>
        <dbReference type="ARBA" id="ARBA00022970"/>
    </source>
</evidence>
<evidence type="ECO:0000256" key="3">
    <source>
        <dbReference type="ARBA" id="ARBA00022741"/>
    </source>
</evidence>
<dbReference type="InterPro" id="IPR052156">
    <property type="entry name" value="BCAA_Transport_ATP-bd_LivF"/>
</dbReference>
<dbReference type="Gene3D" id="3.40.50.300">
    <property type="entry name" value="P-loop containing nucleotide triphosphate hydrolases"/>
    <property type="match status" value="1"/>
</dbReference>
<dbReference type="SUPFAM" id="SSF52540">
    <property type="entry name" value="P-loop containing nucleoside triphosphate hydrolases"/>
    <property type="match status" value="1"/>
</dbReference>
<reference evidence="7 8" key="1">
    <citation type="submission" date="2018-01" db="EMBL/GenBank/DDBJ databases">
        <title>G. obscuriglobus.</title>
        <authorList>
            <person name="Franke J."/>
            <person name="Blomberg W."/>
            <person name="Selmecki A."/>
        </authorList>
    </citation>
    <scope>NUCLEOTIDE SEQUENCE [LARGE SCALE GENOMIC DNA]</scope>
    <source>
        <strain evidence="7 8">DSM 5831</strain>
    </source>
</reference>
<dbReference type="PANTHER" id="PTHR43820:SF4">
    <property type="entry name" value="HIGH-AFFINITY BRANCHED-CHAIN AMINO ACID TRANSPORT ATP-BINDING PROTEIN LIVF"/>
    <property type="match status" value="1"/>
</dbReference>
<name>A0A2Z3H8P7_9BACT</name>
<keyword evidence="8" id="KW-1185">Reference proteome</keyword>
<dbReference type="SMART" id="SM00382">
    <property type="entry name" value="AAA"/>
    <property type="match status" value="1"/>
</dbReference>
<evidence type="ECO:0000256" key="1">
    <source>
        <dbReference type="ARBA" id="ARBA00005417"/>
    </source>
</evidence>
<evidence type="ECO:0000259" key="6">
    <source>
        <dbReference type="PROSITE" id="PS50893"/>
    </source>
</evidence>
<dbReference type="InterPro" id="IPR003439">
    <property type="entry name" value="ABC_transporter-like_ATP-bd"/>
</dbReference>
<evidence type="ECO:0000313" key="8">
    <source>
        <dbReference type="Proteomes" id="UP000245802"/>
    </source>
</evidence>